<dbReference type="Proteomes" id="UP000789366">
    <property type="component" value="Unassembled WGS sequence"/>
</dbReference>
<dbReference type="EMBL" id="CAJVPW010044321">
    <property type="protein sequence ID" value="CAG8753790.1"/>
    <property type="molecule type" value="Genomic_DNA"/>
</dbReference>
<keyword evidence="2" id="KW-1185">Reference proteome</keyword>
<organism evidence="1 2">
    <name type="scientific">Cetraspora pellucida</name>
    <dbReference type="NCBI Taxonomy" id="1433469"/>
    <lineage>
        <taxon>Eukaryota</taxon>
        <taxon>Fungi</taxon>
        <taxon>Fungi incertae sedis</taxon>
        <taxon>Mucoromycota</taxon>
        <taxon>Glomeromycotina</taxon>
        <taxon>Glomeromycetes</taxon>
        <taxon>Diversisporales</taxon>
        <taxon>Gigasporaceae</taxon>
        <taxon>Cetraspora</taxon>
    </lineage>
</organism>
<feature type="non-terminal residue" evidence="1">
    <location>
        <position position="1"/>
    </location>
</feature>
<name>A0ACA9QJL3_9GLOM</name>
<evidence type="ECO:0000313" key="2">
    <source>
        <dbReference type="Proteomes" id="UP000789366"/>
    </source>
</evidence>
<reference evidence="1" key="1">
    <citation type="submission" date="2021-06" db="EMBL/GenBank/DDBJ databases">
        <authorList>
            <person name="Kallberg Y."/>
            <person name="Tangrot J."/>
            <person name="Rosling A."/>
        </authorList>
    </citation>
    <scope>NUCLEOTIDE SEQUENCE</scope>
    <source>
        <strain evidence="1">28 12/20/2015</strain>
    </source>
</reference>
<gene>
    <name evidence="1" type="ORF">SPELUC_LOCUS14663</name>
</gene>
<proteinExistence type="predicted"/>
<sequence>DNRSKLLRINHNKEQDNNCPYDDHSERSQTPIEPYYYNNKINTCLYQNQKPIQAVLRKIAAAFQEATAGVTTAVCPPGRETNLISVEIFKERQSS</sequence>
<protein>
    <submittedName>
        <fullName evidence="1">1158_t:CDS:1</fullName>
    </submittedName>
</protein>
<comment type="caution">
    <text evidence="1">The sequence shown here is derived from an EMBL/GenBank/DDBJ whole genome shotgun (WGS) entry which is preliminary data.</text>
</comment>
<evidence type="ECO:0000313" key="1">
    <source>
        <dbReference type="EMBL" id="CAG8753790.1"/>
    </source>
</evidence>
<accession>A0ACA9QJL3</accession>